<name>A0ABP4US67_9ACTN</name>
<organism evidence="1 2">
    <name type="scientific">Kribbella yunnanensis</name>
    <dbReference type="NCBI Taxonomy" id="190194"/>
    <lineage>
        <taxon>Bacteria</taxon>
        <taxon>Bacillati</taxon>
        <taxon>Actinomycetota</taxon>
        <taxon>Actinomycetes</taxon>
        <taxon>Propionibacteriales</taxon>
        <taxon>Kribbellaceae</taxon>
        <taxon>Kribbella</taxon>
    </lineage>
</organism>
<dbReference type="EMBL" id="BAAANF010000022">
    <property type="protein sequence ID" value="GAA1710972.1"/>
    <property type="molecule type" value="Genomic_DNA"/>
</dbReference>
<dbReference type="RefSeq" id="WP_344161588.1">
    <property type="nucleotide sequence ID" value="NZ_BAAANF010000022.1"/>
</dbReference>
<sequence>MNQSLRQALFNAHLSEQDIAARLDVDPKTVRRWLEGRLPYARHRWELSQLLATDEPDLWPELRAVRAAKSRPVEISAVYPRRASITLEGWRTLFSSGRECIDILVYSGLFLAENAEILQVLGHRARAGAVVRVALGDPESESVAKRGVEESIGDAMAAKIRNAIALYQPLFNVEGISFRLHRSVLYNSIYRVDDEMLVNQHLYGVSASQAPVYHLHRACGGEMFDRYLMSFDRVWKDSLSLDLPI</sequence>
<reference evidence="2" key="1">
    <citation type="journal article" date="2019" name="Int. J. Syst. Evol. Microbiol.">
        <title>The Global Catalogue of Microorganisms (GCM) 10K type strain sequencing project: providing services to taxonomists for standard genome sequencing and annotation.</title>
        <authorList>
            <consortium name="The Broad Institute Genomics Platform"/>
            <consortium name="The Broad Institute Genome Sequencing Center for Infectious Disease"/>
            <person name="Wu L."/>
            <person name="Ma J."/>
        </authorList>
    </citation>
    <scope>NUCLEOTIDE SEQUENCE [LARGE SCALE GENOMIC DNA]</scope>
    <source>
        <strain evidence="2">JCM 14307</strain>
    </source>
</reference>
<gene>
    <name evidence="1" type="ORF">GCM10009745_68780</name>
</gene>
<accession>A0ABP4US67</accession>
<evidence type="ECO:0000313" key="1">
    <source>
        <dbReference type="EMBL" id="GAA1710972.1"/>
    </source>
</evidence>
<dbReference type="Proteomes" id="UP001500280">
    <property type="component" value="Unassembled WGS sequence"/>
</dbReference>
<proteinExistence type="predicted"/>
<evidence type="ECO:0000313" key="2">
    <source>
        <dbReference type="Proteomes" id="UP001500280"/>
    </source>
</evidence>
<keyword evidence="2" id="KW-1185">Reference proteome</keyword>
<protein>
    <submittedName>
        <fullName evidence="1">DUF5919 domain-containing protein</fullName>
    </submittedName>
</protein>
<comment type="caution">
    <text evidence="1">The sequence shown here is derived from an EMBL/GenBank/DDBJ whole genome shotgun (WGS) entry which is preliminary data.</text>
</comment>